<dbReference type="Gene3D" id="3.10.310.70">
    <property type="match status" value="1"/>
</dbReference>
<dbReference type="GO" id="GO:0016810">
    <property type="term" value="F:hydrolase activity, acting on carbon-nitrogen (but not peptide) bonds"/>
    <property type="evidence" value="ECO:0007669"/>
    <property type="project" value="InterPro"/>
</dbReference>
<feature type="domain" description="Amidohydrolase 3" evidence="1">
    <location>
        <begin position="54"/>
        <end position="464"/>
    </location>
</feature>
<reference evidence="2" key="1">
    <citation type="submission" date="2018-05" db="EMBL/GenBank/DDBJ databases">
        <authorList>
            <person name="Lanie J.A."/>
            <person name="Ng W.-L."/>
            <person name="Kazmierczak K.M."/>
            <person name="Andrzejewski T.M."/>
            <person name="Davidsen T.M."/>
            <person name="Wayne K.J."/>
            <person name="Tettelin H."/>
            <person name="Glass J.I."/>
            <person name="Rusch D."/>
            <person name="Podicherti R."/>
            <person name="Tsui H.-C.T."/>
            <person name="Winkler M.E."/>
        </authorList>
    </citation>
    <scope>NUCLEOTIDE SEQUENCE</scope>
</reference>
<dbReference type="PANTHER" id="PTHR22642">
    <property type="entry name" value="IMIDAZOLONEPROPIONASE"/>
    <property type="match status" value="1"/>
</dbReference>
<organism evidence="2">
    <name type="scientific">marine metagenome</name>
    <dbReference type="NCBI Taxonomy" id="408172"/>
    <lineage>
        <taxon>unclassified sequences</taxon>
        <taxon>metagenomes</taxon>
        <taxon>ecological metagenomes</taxon>
    </lineage>
</organism>
<dbReference type="InterPro" id="IPR032466">
    <property type="entry name" value="Metal_Hydrolase"/>
</dbReference>
<dbReference type="SUPFAM" id="SSF51556">
    <property type="entry name" value="Metallo-dependent hydrolases"/>
    <property type="match status" value="1"/>
</dbReference>
<accession>A0A381TP18</accession>
<evidence type="ECO:0000313" key="2">
    <source>
        <dbReference type="EMBL" id="SVA17816.1"/>
    </source>
</evidence>
<sequence length="503" mass="55400">MGGDLEGRVFLNPAVFDGFRLRSVESVLVHNDGSIDLGPPAAFNSNLGLKTKKIDAQGLTLVPSFHDTHIHLLSYAANILSYDIRSETVLSKERLAAVIKRAAYIQRDSNMVRLQGLEHNFQEGMSFVDRTLLDEVLPDRPLVIQTTSGHAHILNSVAMDLAGVGEATDEPPGVTFERTLADGKLSGVMYESGDYLEGKLPSLEASSMKEGIILALTSIHSRGVNYLTDATHLNDISRYELISSVIDGFPLHIHLIFMPAVTALRDFVEAGRTYRSTEGKIIMGHSKIMMTNSSGVLHPDRKEFQEMVRESHCQGFPVAIHAVDMGSIDMILDVLQDDYLVGDRIEHASELRDDQIVKMGHLGLSVCTQPSFIYERGDAYLSNQSEVNINSLYRIKSLMEAGVSVSASSDSPVTYPDPMKTIYSAMTRKTKSGNILNPKEGISALDSLKMLTTDSVTISGLPTREFQEPKIFKKEFLVLDINLASGGTNNILKNKVVRIKDFQ</sequence>
<dbReference type="Gene3D" id="3.20.20.140">
    <property type="entry name" value="Metal-dependent hydrolases"/>
    <property type="match status" value="1"/>
</dbReference>
<dbReference type="Pfam" id="PF07969">
    <property type="entry name" value="Amidohydro_3"/>
    <property type="match status" value="1"/>
</dbReference>
<dbReference type="Gene3D" id="2.30.40.10">
    <property type="entry name" value="Urease, subunit C, domain 1"/>
    <property type="match status" value="1"/>
</dbReference>
<evidence type="ECO:0000259" key="1">
    <source>
        <dbReference type="Pfam" id="PF07969"/>
    </source>
</evidence>
<protein>
    <recommendedName>
        <fullName evidence="1">Amidohydrolase 3 domain-containing protein</fullName>
    </recommendedName>
</protein>
<dbReference type="InterPro" id="IPR011059">
    <property type="entry name" value="Metal-dep_hydrolase_composite"/>
</dbReference>
<proteinExistence type="predicted"/>
<dbReference type="PANTHER" id="PTHR22642:SF2">
    <property type="entry name" value="PROTEIN LONG AFTER FAR-RED 3"/>
    <property type="match status" value="1"/>
</dbReference>
<dbReference type="AlphaFoldDB" id="A0A381TP18"/>
<dbReference type="EMBL" id="UINC01004920">
    <property type="protein sequence ID" value="SVA17816.1"/>
    <property type="molecule type" value="Genomic_DNA"/>
</dbReference>
<dbReference type="InterPro" id="IPR013108">
    <property type="entry name" value="Amidohydro_3"/>
</dbReference>
<name>A0A381TP18_9ZZZZ</name>
<gene>
    <name evidence="2" type="ORF">METZ01_LOCUS70670</name>
</gene>